<feature type="domain" description="Fucosyltransferase N-terminal" evidence="13">
    <location>
        <begin position="46"/>
        <end position="135"/>
    </location>
</feature>
<dbReference type="OrthoDB" id="427096at2759"/>
<proteinExistence type="inferred from homology"/>
<keyword evidence="10" id="KW-0325">Glycoprotein</keyword>
<comment type="subcellular location">
    <subcellularLocation>
        <location evidence="11">Golgi apparatus</location>
        <location evidence="11">Golgi stack membrane</location>
        <topology evidence="11">Single-pass type II membrane protein</topology>
    </subcellularLocation>
    <subcellularLocation>
        <location evidence="1">Membrane</location>
        <topology evidence="1">Single-pass membrane protein</topology>
    </subcellularLocation>
</comment>
<dbReference type="PANTHER" id="PTHR11929">
    <property type="entry name" value="ALPHA- 1,3 -FUCOSYLTRANSFERASE"/>
    <property type="match status" value="1"/>
</dbReference>
<evidence type="ECO:0000259" key="12">
    <source>
        <dbReference type="Pfam" id="PF00852"/>
    </source>
</evidence>
<dbReference type="UniPathway" id="UPA00378"/>
<evidence type="ECO:0000256" key="3">
    <source>
        <dbReference type="ARBA" id="ARBA00008919"/>
    </source>
</evidence>
<dbReference type="GO" id="GO:0046920">
    <property type="term" value="F:alpha-(1-&gt;3)-fucosyltransferase activity"/>
    <property type="evidence" value="ECO:0007669"/>
    <property type="project" value="TreeGrafter"/>
</dbReference>
<evidence type="ECO:0000256" key="1">
    <source>
        <dbReference type="ARBA" id="ARBA00004167"/>
    </source>
</evidence>
<dbReference type="AlphaFoldDB" id="A0A6P4Y0H3"/>
<keyword evidence="6 11" id="KW-0812">Transmembrane</keyword>
<dbReference type="RefSeq" id="XP_019616139.1">
    <property type="nucleotide sequence ID" value="XM_019760580.1"/>
</dbReference>
<evidence type="ECO:0000256" key="5">
    <source>
        <dbReference type="ARBA" id="ARBA00022679"/>
    </source>
</evidence>
<dbReference type="FunFam" id="3.40.50.11660:FF:000004">
    <property type="entry name" value="Glycoprotein 3-alpha-L-fucosyltransferase A"/>
    <property type="match status" value="1"/>
</dbReference>
<keyword evidence="14" id="KW-1185">Reference proteome</keyword>
<dbReference type="Pfam" id="PF00852">
    <property type="entry name" value="Glyco_transf_10"/>
    <property type="match status" value="1"/>
</dbReference>
<comment type="similarity">
    <text evidence="3 11">Belongs to the glycosyltransferase 10 family.</text>
</comment>
<dbReference type="EC" id="2.4.1.-" evidence="11"/>
<evidence type="ECO:0000256" key="9">
    <source>
        <dbReference type="ARBA" id="ARBA00023136"/>
    </source>
</evidence>
<evidence type="ECO:0000256" key="7">
    <source>
        <dbReference type="ARBA" id="ARBA00022968"/>
    </source>
</evidence>
<keyword evidence="9" id="KW-0472">Membrane</keyword>
<dbReference type="Proteomes" id="UP000515135">
    <property type="component" value="Unplaced"/>
</dbReference>
<dbReference type="PANTHER" id="PTHR11929:SF145">
    <property type="entry name" value="ALPHA-(1,3)-FUCOSYLTRANSFERASE FUT-1"/>
    <property type="match status" value="1"/>
</dbReference>
<dbReference type="GO" id="GO:0032580">
    <property type="term" value="C:Golgi cisterna membrane"/>
    <property type="evidence" value="ECO:0007669"/>
    <property type="project" value="UniProtKB-SubCell"/>
</dbReference>
<keyword evidence="8" id="KW-1133">Transmembrane helix</keyword>
<feature type="domain" description="Fucosyltransferase C-terminal" evidence="12">
    <location>
        <begin position="158"/>
        <end position="343"/>
    </location>
</feature>
<accession>A0A6P4Y0H3</accession>
<reference evidence="15" key="1">
    <citation type="submission" date="2025-08" db="UniProtKB">
        <authorList>
            <consortium name="RefSeq"/>
        </authorList>
    </citation>
    <scope>IDENTIFICATION</scope>
    <source>
        <tissue evidence="15">Gonad</tissue>
    </source>
</reference>
<organism evidence="14 15">
    <name type="scientific">Branchiostoma belcheri</name>
    <name type="common">Amphioxus</name>
    <dbReference type="NCBI Taxonomy" id="7741"/>
    <lineage>
        <taxon>Eukaryota</taxon>
        <taxon>Metazoa</taxon>
        <taxon>Chordata</taxon>
        <taxon>Cephalochordata</taxon>
        <taxon>Leptocardii</taxon>
        <taxon>Amphioxiformes</taxon>
        <taxon>Branchiostomatidae</taxon>
        <taxon>Branchiostoma</taxon>
    </lineage>
</organism>
<evidence type="ECO:0000256" key="4">
    <source>
        <dbReference type="ARBA" id="ARBA00022676"/>
    </source>
</evidence>
<dbReference type="KEGG" id="bbel:109463733"/>
<evidence type="ECO:0000256" key="10">
    <source>
        <dbReference type="ARBA" id="ARBA00023180"/>
    </source>
</evidence>
<evidence type="ECO:0000313" key="14">
    <source>
        <dbReference type="Proteomes" id="UP000515135"/>
    </source>
</evidence>
<keyword evidence="7" id="KW-0735">Signal-anchor</keyword>
<keyword evidence="11" id="KW-0333">Golgi apparatus</keyword>
<dbReference type="Pfam" id="PF17039">
    <property type="entry name" value="Glyco_tran_10_N"/>
    <property type="match status" value="1"/>
</dbReference>
<comment type="pathway">
    <text evidence="2">Protein modification; protein glycosylation.</text>
</comment>
<protein>
    <recommendedName>
        <fullName evidence="11">Fucosyltransferase</fullName>
        <ecNumber evidence="11">2.4.1.-</ecNumber>
    </recommendedName>
</protein>
<evidence type="ECO:0000256" key="2">
    <source>
        <dbReference type="ARBA" id="ARBA00004922"/>
    </source>
</evidence>
<evidence type="ECO:0000313" key="15">
    <source>
        <dbReference type="RefSeq" id="XP_019616139.1"/>
    </source>
</evidence>
<gene>
    <name evidence="15" type="primary">LOC109463733</name>
</gene>
<dbReference type="SUPFAM" id="SSF53756">
    <property type="entry name" value="UDP-Glycosyltransferase/glycogen phosphorylase"/>
    <property type="match status" value="1"/>
</dbReference>
<keyword evidence="4 11" id="KW-0328">Glycosyltransferase</keyword>
<dbReference type="InterPro" id="IPR038577">
    <property type="entry name" value="GT10-like_C_sf"/>
</dbReference>
<dbReference type="InterPro" id="IPR055270">
    <property type="entry name" value="Glyco_tran_10_C"/>
</dbReference>
<evidence type="ECO:0000256" key="6">
    <source>
        <dbReference type="ARBA" id="ARBA00022692"/>
    </source>
</evidence>
<keyword evidence="5 11" id="KW-0808">Transferase</keyword>
<dbReference type="GeneID" id="109463733"/>
<evidence type="ECO:0000259" key="13">
    <source>
        <dbReference type="Pfam" id="PF17039"/>
    </source>
</evidence>
<name>A0A6P4Y0H3_BRABE</name>
<dbReference type="Gene3D" id="3.40.50.11660">
    <property type="entry name" value="Glycosyl transferase family 10, C-terminal domain"/>
    <property type="match status" value="1"/>
</dbReference>
<dbReference type="InterPro" id="IPR031481">
    <property type="entry name" value="Glyco_tran_10_N"/>
</dbReference>
<sequence>MSPHSDEPTARFYSIWHDEPIVRKRPNFRKIVGWNSSPKWPPVGRACPAYPDCVFTRNKNQVANADAVMFRGNRDFPFVYNRSQFPSVRHRHQYWIWHPYESPHLTRGIDHASYSGVFNWTFTYRNDSDILAAWGHITHIYRELAQNPPDPNRDYSAGKTKLVLWYVSNCYSHLARFSYAAELRKHVEVDIFGGCAERLGAGNRSYCGRDAVVCFKKHARPYKFYLAFENYKCAEYITEKFWDNSLRNDMVPVVLGAPKSDYERFAPPNSYIHVDDFGSPEELANYLKYLDQNDDEYNKYFAWKTRPPKNLPPSWEERYCEVCKKLLQASPTERKVYTDLDRWWRGEKYELCEPMVYEGPNPNDQVAT</sequence>
<evidence type="ECO:0000256" key="8">
    <source>
        <dbReference type="ARBA" id="ARBA00022989"/>
    </source>
</evidence>
<dbReference type="InterPro" id="IPR001503">
    <property type="entry name" value="Glyco_trans_10"/>
</dbReference>
<evidence type="ECO:0000256" key="11">
    <source>
        <dbReference type="RuleBase" id="RU003832"/>
    </source>
</evidence>